<evidence type="ECO:0000256" key="1">
    <source>
        <dbReference type="SAM" id="MobiDB-lite"/>
    </source>
</evidence>
<comment type="caution">
    <text evidence="2">The sequence shown here is derived from an EMBL/GenBank/DDBJ whole genome shotgun (WGS) entry which is preliminary data.</text>
</comment>
<feature type="compositionally biased region" description="Basic and acidic residues" evidence="1">
    <location>
        <begin position="1"/>
        <end position="10"/>
    </location>
</feature>
<name>A0AAD2HHI6_9AGAR</name>
<dbReference type="AlphaFoldDB" id="A0AAD2HHI6"/>
<gene>
    <name evidence="2" type="ORF">MYCIT1_LOCUS22717</name>
</gene>
<dbReference type="EMBL" id="CAVNYO010000405">
    <property type="protein sequence ID" value="CAK5275131.1"/>
    <property type="molecule type" value="Genomic_DNA"/>
</dbReference>
<keyword evidence="3" id="KW-1185">Reference proteome</keyword>
<accession>A0AAD2HHI6</accession>
<feature type="compositionally biased region" description="Basic and acidic residues" evidence="1">
    <location>
        <begin position="22"/>
        <end position="44"/>
    </location>
</feature>
<organism evidence="2 3">
    <name type="scientific">Mycena citricolor</name>
    <dbReference type="NCBI Taxonomy" id="2018698"/>
    <lineage>
        <taxon>Eukaryota</taxon>
        <taxon>Fungi</taxon>
        <taxon>Dikarya</taxon>
        <taxon>Basidiomycota</taxon>
        <taxon>Agaricomycotina</taxon>
        <taxon>Agaricomycetes</taxon>
        <taxon>Agaricomycetidae</taxon>
        <taxon>Agaricales</taxon>
        <taxon>Marasmiineae</taxon>
        <taxon>Mycenaceae</taxon>
        <taxon>Mycena</taxon>
    </lineage>
</organism>
<evidence type="ECO:0000313" key="2">
    <source>
        <dbReference type="EMBL" id="CAK5275131.1"/>
    </source>
</evidence>
<sequence length="124" mass="12846">AARRDIETRKVPGAGAGAAIDDDGHRAAVDRDGRRSAVESDARDGSACSGSAVVCGVALSDQDTVVGDARDLVSAGTTTPETLAPVALASTLMRRPYKPPVIVFRAALKLVTDFPEAMEPIEMP</sequence>
<dbReference type="Proteomes" id="UP001295794">
    <property type="component" value="Unassembled WGS sequence"/>
</dbReference>
<protein>
    <submittedName>
        <fullName evidence="2">Uncharacterized protein</fullName>
    </submittedName>
</protein>
<feature type="non-terminal residue" evidence="2">
    <location>
        <position position="124"/>
    </location>
</feature>
<proteinExistence type="predicted"/>
<evidence type="ECO:0000313" key="3">
    <source>
        <dbReference type="Proteomes" id="UP001295794"/>
    </source>
</evidence>
<reference evidence="2" key="1">
    <citation type="submission" date="2023-11" db="EMBL/GenBank/DDBJ databases">
        <authorList>
            <person name="De Vega J J."/>
            <person name="De Vega J J."/>
        </authorList>
    </citation>
    <scope>NUCLEOTIDE SEQUENCE</scope>
</reference>
<feature type="region of interest" description="Disordered" evidence="1">
    <location>
        <begin position="1"/>
        <end position="48"/>
    </location>
</feature>